<feature type="chain" id="PRO_5043912597" evidence="2">
    <location>
        <begin position="19"/>
        <end position="149"/>
    </location>
</feature>
<comment type="caution">
    <text evidence="3">The sequence shown here is derived from an EMBL/GenBank/DDBJ whole genome shotgun (WGS) entry which is preliminary data.</text>
</comment>
<name>A0AAW2I9K7_9NEOP</name>
<feature type="region of interest" description="Disordered" evidence="1">
    <location>
        <begin position="24"/>
        <end position="46"/>
    </location>
</feature>
<evidence type="ECO:0000256" key="2">
    <source>
        <dbReference type="SAM" id="SignalP"/>
    </source>
</evidence>
<sequence length="149" mass="17228">MRFVIFLAVLEVISLSSARSLTPRTASSSVTPLKPSNEIPKSTDSQYTRKRRCLGTIIQLLWPQVVGPVDEGIIKERTYDEIPKTLLEHRLDRIRKKAKEEEMSRLAVRAYMQERLARINQVNHVTNPPENLYLIGPDENRYLPCYYEG</sequence>
<feature type="signal peptide" evidence="2">
    <location>
        <begin position="1"/>
        <end position="18"/>
    </location>
</feature>
<evidence type="ECO:0000256" key="1">
    <source>
        <dbReference type="SAM" id="MobiDB-lite"/>
    </source>
</evidence>
<proteinExistence type="predicted"/>
<evidence type="ECO:0000313" key="3">
    <source>
        <dbReference type="EMBL" id="KAL0278556.1"/>
    </source>
</evidence>
<dbReference type="AlphaFoldDB" id="A0AAW2I9K7"/>
<reference evidence="3" key="1">
    <citation type="journal article" date="2024" name="Gigascience">
        <title>Chromosome-level genome of the poultry shaft louse Menopon gallinae provides insight into the host-switching and adaptive evolution of parasitic lice.</title>
        <authorList>
            <person name="Xu Y."/>
            <person name="Ma L."/>
            <person name="Liu S."/>
            <person name="Liang Y."/>
            <person name="Liu Q."/>
            <person name="He Z."/>
            <person name="Tian L."/>
            <person name="Duan Y."/>
            <person name="Cai W."/>
            <person name="Li H."/>
            <person name="Song F."/>
        </authorList>
    </citation>
    <scope>NUCLEOTIDE SEQUENCE</scope>
    <source>
        <strain evidence="3">Cailab_2023a</strain>
    </source>
</reference>
<accession>A0AAW2I9K7</accession>
<gene>
    <name evidence="3" type="ORF">PYX00_000350</name>
</gene>
<protein>
    <submittedName>
        <fullName evidence="3">Uncharacterized protein</fullName>
    </submittedName>
</protein>
<dbReference type="EMBL" id="JARGDH010000001">
    <property type="protein sequence ID" value="KAL0278556.1"/>
    <property type="molecule type" value="Genomic_DNA"/>
</dbReference>
<organism evidence="3">
    <name type="scientific">Menopon gallinae</name>
    <name type="common">poultry shaft louse</name>
    <dbReference type="NCBI Taxonomy" id="328185"/>
    <lineage>
        <taxon>Eukaryota</taxon>
        <taxon>Metazoa</taxon>
        <taxon>Ecdysozoa</taxon>
        <taxon>Arthropoda</taxon>
        <taxon>Hexapoda</taxon>
        <taxon>Insecta</taxon>
        <taxon>Pterygota</taxon>
        <taxon>Neoptera</taxon>
        <taxon>Paraneoptera</taxon>
        <taxon>Psocodea</taxon>
        <taxon>Troctomorpha</taxon>
        <taxon>Phthiraptera</taxon>
        <taxon>Amblycera</taxon>
        <taxon>Menoponidae</taxon>
        <taxon>Menopon</taxon>
    </lineage>
</organism>
<keyword evidence="2" id="KW-0732">Signal</keyword>